<dbReference type="InParanoid" id="A0A371RH35"/>
<dbReference type="PANTHER" id="PTHR39339">
    <property type="entry name" value="SLR1444 PROTEIN"/>
    <property type="match status" value="1"/>
</dbReference>
<evidence type="ECO:0000313" key="3">
    <source>
        <dbReference type="Proteomes" id="UP000264589"/>
    </source>
</evidence>
<accession>A0A371RH35</accession>
<name>A0A371RH35_9PROT</name>
<dbReference type="AlphaFoldDB" id="A0A371RH35"/>
<dbReference type="EMBL" id="QUQO01000001">
    <property type="protein sequence ID" value="RFB04750.1"/>
    <property type="molecule type" value="Genomic_DNA"/>
</dbReference>
<dbReference type="Pfam" id="PF05235">
    <property type="entry name" value="CHAD"/>
    <property type="match status" value="1"/>
</dbReference>
<reference evidence="2 3" key="1">
    <citation type="submission" date="2018-08" db="EMBL/GenBank/DDBJ databases">
        <title>Parvularcula sp. SM1705, isolated from surface water of the South Sea China.</title>
        <authorList>
            <person name="Sun L."/>
        </authorList>
    </citation>
    <scope>NUCLEOTIDE SEQUENCE [LARGE SCALE GENOMIC DNA]</scope>
    <source>
        <strain evidence="2 3">SM1705</strain>
    </source>
</reference>
<dbReference type="OrthoDB" id="9810907at2"/>
<keyword evidence="3" id="KW-1185">Reference proteome</keyword>
<dbReference type="Proteomes" id="UP000264589">
    <property type="component" value="Unassembled WGS sequence"/>
</dbReference>
<dbReference type="RefSeq" id="WP_116391383.1">
    <property type="nucleotide sequence ID" value="NZ_QUQO01000001.1"/>
</dbReference>
<dbReference type="Gene3D" id="1.40.20.10">
    <property type="entry name" value="CHAD domain"/>
    <property type="match status" value="1"/>
</dbReference>
<dbReference type="InterPro" id="IPR038186">
    <property type="entry name" value="CHAD_dom_sf"/>
</dbReference>
<evidence type="ECO:0000313" key="2">
    <source>
        <dbReference type="EMBL" id="RFB04750.1"/>
    </source>
</evidence>
<evidence type="ECO:0000259" key="1">
    <source>
        <dbReference type="PROSITE" id="PS51708"/>
    </source>
</evidence>
<proteinExistence type="predicted"/>
<dbReference type="SMART" id="SM00880">
    <property type="entry name" value="CHAD"/>
    <property type="match status" value="1"/>
</dbReference>
<feature type="domain" description="CHAD" evidence="1">
    <location>
        <begin position="9"/>
        <end position="282"/>
    </location>
</feature>
<organism evidence="2 3">
    <name type="scientific">Parvularcula marina</name>
    <dbReference type="NCBI Taxonomy" id="2292771"/>
    <lineage>
        <taxon>Bacteria</taxon>
        <taxon>Pseudomonadati</taxon>
        <taxon>Pseudomonadota</taxon>
        <taxon>Alphaproteobacteria</taxon>
        <taxon>Parvularculales</taxon>
        <taxon>Parvularculaceae</taxon>
        <taxon>Parvularcula</taxon>
    </lineage>
</organism>
<dbReference type="PANTHER" id="PTHR39339:SF1">
    <property type="entry name" value="CHAD DOMAIN-CONTAINING PROTEIN"/>
    <property type="match status" value="1"/>
</dbReference>
<dbReference type="PROSITE" id="PS51708">
    <property type="entry name" value="CHAD"/>
    <property type="match status" value="1"/>
</dbReference>
<gene>
    <name evidence="2" type="ORF">DX908_05320</name>
</gene>
<dbReference type="InterPro" id="IPR007899">
    <property type="entry name" value="CHAD_dom"/>
</dbReference>
<protein>
    <submittedName>
        <fullName evidence="2">CHAD domain-containing protein</fullName>
    </submittedName>
</protein>
<comment type="caution">
    <text evidence="2">The sequence shown here is derived from an EMBL/GenBank/DDBJ whole genome shotgun (WGS) entry which is preliminary data.</text>
</comment>
<sequence length="301" mass="33962">MAYSFRKSDKSVLAGLKRIGKAQTLLALNALGDTSLSLDEKVYAVRRRIKKLRTLIRLVRPVLPAYEEENATLREAGRRLSEARDAAVMIETFDEMTIRYSAHLSDALCAPIRERLIEQRRAISDAGLGISLLETETELRAFLVRLPSWKLEKKGAAAFEAGLKKTYAKAVKRLRQAAETDDAEDLHAWRKSAKHHWLQMRLIKKVWPEGLGPRIFALDQLTDDLGEHHDLSVLQALLESDADEAASAFLNGPVKTRLSELEESVIEAGRELFAEEPAQFARRCAAYWNVWREEGCLLRAG</sequence>